<evidence type="ECO:0000313" key="3">
    <source>
        <dbReference type="EMBL" id="MFH8132606.1"/>
    </source>
</evidence>
<feature type="domain" description="General secretion pathway protein A peptidase C39-like" evidence="2">
    <location>
        <begin position="286"/>
        <end position="369"/>
    </location>
</feature>
<feature type="domain" description="Peptidoglycan binding-like" evidence="1">
    <location>
        <begin position="398"/>
        <end position="452"/>
    </location>
</feature>
<dbReference type="Pfam" id="PF21327">
    <property type="entry name" value="GspA_C39-like"/>
    <property type="match status" value="1"/>
</dbReference>
<dbReference type="Proteomes" id="UP001611251">
    <property type="component" value="Unassembled WGS sequence"/>
</dbReference>
<dbReference type="Gene3D" id="1.10.101.10">
    <property type="entry name" value="PGBD-like superfamily/PGBD"/>
    <property type="match status" value="1"/>
</dbReference>
<proteinExistence type="predicted"/>
<evidence type="ECO:0000259" key="2">
    <source>
        <dbReference type="Pfam" id="PF21327"/>
    </source>
</evidence>
<gene>
    <name evidence="3" type="ORF">ABU178_00180</name>
</gene>
<keyword evidence="4" id="KW-1185">Reference proteome</keyword>
<name>A0ABW7PSX1_9GAMM</name>
<dbReference type="Gene3D" id="3.90.70.10">
    <property type="entry name" value="Cysteine proteinases"/>
    <property type="match status" value="1"/>
</dbReference>
<dbReference type="InterPro" id="IPR002477">
    <property type="entry name" value="Peptidoglycan-bd-like"/>
</dbReference>
<accession>A0ABW7PSX1</accession>
<reference evidence="3 4" key="1">
    <citation type="submission" date="2024-08" db="EMBL/GenBank/DDBJ databases">
        <title>Pantoea ronii - a newly identified human opportunistic pathogen.</title>
        <authorList>
            <person name="Keidar-Friedman D."/>
            <person name="Sorek N."/>
            <person name="Leshin-Carmel D."/>
            <person name="Tsur A."/>
            <person name="Amsalem M."/>
            <person name="Tolkach D."/>
            <person name="Brosh-Nissimov T."/>
        </authorList>
    </citation>
    <scope>NUCLEOTIDE SEQUENCE [LARGE SCALE GENOMIC DNA]</scope>
    <source>
        <strain evidence="3 4">AA23256</strain>
    </source>
</reference>
<sequence length="469" mass="52107">MNSPDLRISCKDSDVLIKQTEYYQNLFQAVYYLAEQNIHCLVESKSDLTIQAFCQALRDVFPAAITLDGARPDWPRYLQHARASEISQPVIITGVEKFTPACFARLAALALAPDRVFSGLILLACGADKKALTCGLRPLTISRFLLRRLTERECLAWLERELEQRGITDTGFSSRDKKQLIRAGRRAPEQIRLLMLSTRSYLCSVTPAHVTTGHIRAAIRACYGRWLSGEKTLLLAVLLCLTSGYAAWATKDKNVSWLESQLPTAGPASSAPGLEAVSASREQAMQQLFRVWGYDVTLKEASCENSVRANLFCLTASKNLAALIDDGHPWIAEIVLRDKRYYAVVAGVTGNHVDMLIAGKTWRATESWFSRHATSRVTLFSKLLPSSADKISPRSPAQDIHWLDSKLSHVLLLNPLATEKWSAELKERVKRFQKSAGLQADGSAGIYTVMALNQQTGDAPALKIDRKEE</sequence>
<protein>
    <submittedName>
        <fullName evidence="3">Peptidoglycan-binding domain-containing protein</fullName>
    </submittedName>
</protein>
<evidence type="ECO:0000259" key="1">
    <source>
        <dbReference type="Pfam" id="PF01471"/>
    </source>
</evidence>
<organism evidence="3 4">
    <name type="scientific">Pantoea osteomyelitidis</name>
    <dbReference type="NCBI Taxonomy" id="3230026"/>
    <lineage>
        <taxon>Bacteria</taxon>
        <taxon>Pseudomonadati</taxon>
        <taxon>Pseudomonadota</taxon>
        <taxon>Gammaproteobacteria</taxon>
        <taxon>Enterobacterales</taxon>
        <taxon>Erwiniaceae</taxon>
        <taxon>Pantoea</taxon>
    </lineage>
</organism>
<dbReference type="SUPFAM" id="SSF47090">
    <property type="entry name" value="PGBD-like"/>
    <property type="match status" value="1"/>
</dbReference>
<dbReference type="Pfam" id="PF01471">
    <property type="entry name" value="PG_binding_1"/>
    <property type="match status" value="1"/>
</dbReference>
<dbReference type="InterPro" id="IPR036365">
    <property type="entry name" value="PGBD-like_sf"/>
</dbReference>
<dbReference type="RefSeq" id="WP_397210801.1">
    <property type="nucleotide sequence ID" value="NZ_JBGFSN010000001.1"/>
</dbReference>
<comment type="caution">
    <text evidence="3">The sequence shown here is derived from an EMBL/GenBank/DDBJ whole genome shotgun (WGS) entry which is preliminary data.</text>
</comment>
<dbReference type="InterPro" id="IPR048809">
    <property type="entry name" value="GspA_C39-like"/>
</dbReference>
<dbReference type="InterPro" id="IPR036366">
    <property type="entry name" value="PGBDSf"/>
</dbReference>
<evidence type="ECO:0000313" key="4">
    <source>
        <dbReference type="Proteomes" id="UP001611251"/>
    </source>
</evidence>
<dbReference type="EMBL" id="JBGFSN010000001">
    <property type="protein sequence ID" value="MFH8132606.1"/>
    <property type="molecule type" value="Genomic_DNA"/>
</dbReference>